<dbReference type="Pfam" id="PF05833">
    <property type="entry name" value="NFACT_N"/>
    <property type="match status" value="1"/>
</dbReference>
<keyword evidence="1" id="KW-0175">Coiled coil</keyword>
<dbReference type="GO" id="GO:0043023">
    <property type="term" value="F:ribosomal large subunit binding"/>
    <property type="evidence" value="ECO:0007669"/>
    <property type="project" value="TreeGrafter"/>
</dbReference>
<dbReference type="GO" id="GO:0000049">
    <property type="term" value="F:tRNA binding"/>
    <property type="evidence" value="ECO:0007669"/>
    <property type="project" value="TreeGrafter"/>
</dbReference>
<name>A0A932FY27_UNCTE</name>
<dbReference type="EMBL" id="JACPRF010000422">
    <property type="protein sequence ID" value="MBI2877962.1"/>
    <property type="molecule type" value="Genomic_DNA"/>
</dbReference>
<dbReference type="AlphaFoldDB" id="A0A932FY27"/>
<protein>
    <submittedName>
        <fullName evidence="4">NFACT family protein</fullName>
    </submittedName>
</protein>
<evidence type="ECO:0000256" key="2">
    <source>
        <dbReference type="SAM" id="MobiDB-lite"/>
    </source>
</evidence>
<dbReference type="InterPro" id="IPR051608">
    <property type="entry name" value="RQC_Subunit_NEMF"/>
</dbReference>
<accession>A0A932FY27</accession>
<comment type="caution">
    <text evidence="4">The sequence shown here is derived from an EMBL/GenBank/DDBJ whole genome shotgun (WGS) entry which is preliminary data.</text>
</comment>
<feature type="region of interest" description="Disordered" evidence="2">
    <location>
        <begin position="428"/>
        <end position="449"/>
    </location>
</feature>
<dbReference type="GO" id="GO:0072344">
    <property type="term" value="P:rescue of stalled ribosome"/>
    <property type="evidence" value="ECO:0007669"/>
    <property type="project" value="TreeGrafter"/>
</dbReference>
<evidence type="ECO:0000256" key="1">
    <source>
        <dbReference type="SAM" id="Coils"/>
    </source>
</evidence>
<dbReference type="Gene3D" id="2.30.310.10">
    <property type="entry name" value="ibrinogen binding protein from staphylococcus aureus domain"/>
    <property type="match status" value="1"/>
</dbReference>
<organism evidence="4 5">
    <name type="scientific">Tectimicrobiota bacterium</name>
    <dbReference type="NCBI Taxonomy" id="2528274"/>
    <lineage>
        <taxon>Bacteria</taxon>
        <taxon>Pseudomonadati</taxon>
        <taxon>Nitrospinota/Tectimicrobiota group</taxon>
        <taxon>Candidatus Tectimicrobiota</taxon>
    </lineage>
</organism>
<evidence type="ECO:0000259" key="3">
    <source>
        <dbReference type="Pfam" id="PF05670"/>
    </source>
</evidence>
<proteinExistence type="predicted"/>
<feature type="coiled-coil region" evidence="1">
    <location>
        <begin position="281"/>
        <end position="312"/>
    </location>
</feature>
<sequence length="584" mass="65963">MDIFVLKAIVEELKEALVYSRVSKVFQVNENDLVINFWGRGENRLYLSVDPELGRLHLTGHKPLYPPAPLRFAAYLRSHLAGARLMDLHLTPFDRVVTQVFQRKDAEGNMETFCLIAEIIGRHGNILLTTGEGTILEALRHLTPQESPLRPILPGEMYRPLPPPPSRLKLAQLDRESLRERPQASLLALLGMGPLLTRALEQSAAGDPDLLWKTLEEWRTRYLDGPFIPQILQLPDGKRTLCAFDLPHLPVADRQVFEGMNQAADAFYGPRLQEESFQGGKKELQRFLEKEKKRLRRKLENLEGDHSKLEGYLKLKEYADLLIAQQAAVTKGASSARLVNYYSPEMEEVEVPLDVRLSARENAEAYYKKYRKARNGLDRVAELQSQTRTELEYVEGLLYQVEEAEDLETLSLLQEEVRGSLKWRPLVETRDRPSGANRAAAPAPRGAASTRSAQLSQWCRRFTSSEGWEILCGKSNRGNDWLLRSVAKAEDIWLHAQGFPGSHVLIRRKAAGEVPERTLLEAAQVAAYYSKGKNSTKVPILYTPARHVRKPPGTPSGQVTVSSYKTLLVRPEVTVTSLPDNAER</sequence>
<gene>
    <name evidence="4" type="ORF">HYY20_13885</name>
</gene>
<dbReference type="PANTHER" id="PTHR15239:SF6">
    <property type="entry name" value="RIBOSOME QUALITY CONTROL COMPLEX SUBUNIT NEMF"/>
    <property type="match status" value="1"/>
</dbReference>
<feature type="compositionally biased region" description="Low complexity" evidence="2">
    <location>
        <begin position="434"/>
        <end position="449"/>
    </location>
</feature>
<feature type="domain" description="NFACT RNA-binding" evidence="3">
    <location>
        <begin position="461"/>
        <end position="561"/>
    </location>
</feature>
<dbReference type="InterPro" id="IPR008532">
    <property type="entry name" value="NFACT_RNA-bd"/>
</dbReference>
<evidence type="ECO:0000313" key="4">
    <source>
        <dbReference type="EMBL" id="MBI2877962.1"/>
    </source>
</evidence>
<reference evidence="4" key="1">
    <citation type="submission" date="2020-07" db="EMBL/GenBank/DDBJ databases">
        <title>Huge and variable diversity of episymbiotic CPR bacteria and DPANN archaea in groundwater ecosystems.</title>
        <authorList>
            <person name="He C.Y."/>
            <person name="Keren R."/>
            <person name="Whittaker M."/>
            <person name="Farag I.F."/>
            <person name="Doudna J."/>
            <person name="Cate J.H.D."/>
            <person name="Banfield J.F."/>
        </authorList>
    </citation>
    <scope>NUCLEOTIDE SEQUENCE</scope>
    <source>
        <strain evidence="4">NC_groundwater_672_Ag_B-0.1um_62_36</strain>
    </source>
</reference>
<dbReference type="PANTHER" id="PTHR15239">
    <property type="entry name" value="NUCLEAR EXPORT MEDIATOR FACTOR NEMF"/>
    <property type="match status" value="1"/>
</dbReference>
<dbReference type="Pfam" id="PF05670">
    <property type="entry name" value="NFACT-R_1"/>
    <property type="match status" value="1"/>
</dbReference>
<dbReference type="Proteomes" id="UP000769766">
    <property type="component" value="Unassembled WGS sequence"/>
</dbReference>
<dbReference type="GO" id="GO:1990112">
    <property type="term" value="C:RQC complex"/>
    <property type="evidence" value="ECO:0007669"/>
    <property type="project" value="TreeGrafter"/>
</dbReference>
<evidence type="ECO:0000313" key="5">
    <source>
        <dbReference type="Proteomes" id="UP000769766"/>
    </source>
</evidence>